<keyword evidence="1" id="KW-0812">Transmembrane</keyword>
<organism evidence="2 3">
    <name type="scientific">Hymenolepis diminuta</name>
    <name type="common">Rat tapeworm</name>
    <dbReference type="NCBI Taxonomy" id="6216"/>
    <lineage>
        <taxon>Eukaryota</taxon>
        <taxon>Metazoa</taxon>
        <taxon>Spiralia</taxon>
        <taxon>Lophotrochozoa</taxon>
        <taxon>Platyhelminthes</taxon>
        <taxon>Cestoda</taxon>
        <taxon>Eucestoda</taxon>
        <taxon>Cyclophyllidea</taxon>
        <taxon>Hymenolepididae</taxon>
        <taxon>Hymenolepis</taxon>
    </lineage>
</organism>
<feature type="transmembrane region" description="Helical" evidence="1">
    <location>
        <begin position="14"/>
        <end position="32"/>
    </location>
</feature>
<protein>
    <submittedName>
        <fullName evidence="2">Uncharacterized protein</fullName>
    </submittedName>
</protein>
<reference evidence="2 3" key="1">
    <citation type="submission" date="2019-07" db="EMBL/GenBank/DDBJ databases">
        <authorList>
            <person name="Jastrzebski P J."/>
            <person name="Paukszto L."/>
            <person name="Jastrzebski P J."/>
        </authorList>
    </citation>
    <scope>NUCLEOTIDE SEQUENCE [LARGE SCALE GENOMIC DNA]</scope>
    <source>
        <strain evidence="2 3">WMS-il1</strain>
    </source>
</reference>
<gene>
    <name evidence="2" type="ORF">WMSIL1_LOCUS12962</name>
</gene>
<name>A0A564Z598_HYMDI</name>
<accession>A0A564Z598</accession>
<keyword evidence="1" id="KW-1133">Transmembrane helix</keyword>
<evidence type="ECO:0000313" key="2">
    <source>
        <dbReference type="EMBL" id="VUZ54695.1"/>
    </source>
</evidence>
<keyword evidence="3" id="KW-1185">Reference proteome</keyword>
<keyword evidence="1" id="KW-0472">Membrane</keyword>
<feature type="non-terminal residue" evidence="2">
    <location>
        <position position="1"/>
    </location>
</feature>
<evidence type="ECO:0000256" key="1">
    <source>
        <dbReference type="SAM" id="Phobius"/>
    </source>
</evidence>
<dbReference type="EMBL" id="CABIJS010000666">
    <property type="protein sequence ID" value="VUZ54695.1"/>
    <property type="molecule type" value="Genomic_DNA"/>
</dbReference>
<sequence length="52" mass="5632">IQSFIAFGELTNNSGSFICYLLIVFVIAGPIMENDTHHPLSDLVPKLLITAG</sequence>
<dbReference type="AlphaFoldDB" id="A0A564Z598"/>
<dbReference type="Proteomes" id="UP000321570">
    <property type="component" value="Unassembled WGS sequence"/>
</dbReference>
<evidence type="ECO:0000313" key="3">
    <source>
        <dbReference type="Proteomes" id="UP000321570"/>
    </source>
</evidence>
<proteinExistence type="predicted"/>